<organism evidence="6 7">
    <name type="scientific">Acaulospora morrowiae</name>
    <dbReference type="NCBI Taxonomy" id="94023"/>
    <lineage>
        <taxon>Eukaryota</taxon>
        <taxon>Fungi</taxon>
        <taxon>Fungi incertae sedis</taxon>
        <taxon>Mucoromycota</taxon>
        <taxon>Glomeromycotina</taxon>
        <taxon>Glomeromycetes</taxon>
        <taxon>Diversisporales</taxon>
        <taxon>Acaulosporaceae</taxon>
        <taxon>Acaulospora</taxon>
    </lineage>
</organism>
<evidence type="ECO:0000256" key="1">
    <source>
        <dbReference type="ARBA" id="ARBA00022723"/>
    </source>
</evidence>
<dbReference type="SUPFAM" id="SSF57903">
    <property type="entry name" value="FYVE/PHD zinc finger"/>
    <property type="match status" value="1"/>
</dbReference>
<sequence>TNELLSYNKLLNEKMEKLSLELSNVPPSEVSSEDGGEWPEAYNTIMNNCFNQAKELELLQSQLEKSKEDFRMLLNVKDEIERSLGEKEREYLEQIRQCEAVTTGQAGMIDSMEILLKDLEGKMDKLINEKIQQQQAAANEKKKKTHRKQNSSISSMKSLRHQNSNSELSHSKKQLQPQPQLSNVSGRMTPSRHGHRPSISSISIASVVAEREQVRPVSPAPSKESLLSNQPSSDFKPLHCLSPPHSRPKPVTNPATLLTDEVRIQYQNRFSLAKRWVEDDDVTTCQHESCNIRFNLWRRRHHCRRCGNIFCSTHSDYSMLLFPDGTEDWGGVWSRLRRVTGTQVTIIPSSLDPFDPFGESITRVCIHIRAHIGNFTFAHAGHDEVACGGVRPYLRSGIVIVVLASSKHDALIDIKLREMKIYTASIVFNTCATIPFPTPFCCALRAPILTINLYALFYASHASR</sequence>
<dbReference type="AlphaFoldDB" id="A0A9N9DWD0"/>
<dbReference type="SMART" id="SM00064">
    <property type="entry name" value="FYVE"/>
    <property type="match status" value="1"/>
</dbReference>
<dbReference type="OrthoDB" id="660555at2759"/>
<dbReference type="Gene3D" id="3.30.40.10">
    <property type="entry name" value="Zinc/RING finger domain, C3HC4 (zinc finger)"/>
    <property type="match status" value="1"/>
</dbReference>
<keyword evidence="1" id="KW-0479">Metal-binding</keyword>
<dbReference type="InterPro" id="IPR000306">
    <property type="entry name" value="Znf_FYVE"/>
</dbReference>
<feature type="region of interest" description="Disordered" evidence="4">
    <location>
        <begin position="132"/>
        <end position="198"/>
    </location>
</feature>
<name>A0A9N9DWD0_9GLOM</name>
<evidence type="ECO:0000313" key="7">
    <source>
        <dbReference type="Proteomes" id="UP000789342"/>
    </source>
</evidence>
<feature type="region of interest" description="Disordered" evidence="4">
    <location>
        <begin position="213"/>
        <end position="253"/>
    </location>
</feature>
<dbReference type="Proteomes" id="UP000789342">
    <property type="component" value="Unassembled WGS sequence"/>
</dbReference>
<dbReference type="PANTHER" id="PTHR23164">
    <property type="entry name" value="EARLY ENDOSOME ANTIGEN 1"/>
    <property type="match status" value="1"/>
</dbReference>
<dbReference type="GO" id="GO:0008270">
    <property type="term" value="F:zinc ion binding"/>
    <property type="evidence" value="ECO:0007669"/>
    <property type="project" value="UniProtKB-KW"/>
</dbReference>
<dbReference type="InterPro" id="IPR013083">
    <property type="entry name" value="Znf_RING/FYVE/PHD"/>
</dbReference>
<accession>A0A9N9DWD0</accession>
<keyword evidence="3" id="KW-0862">Zinc</keyword>
<evidence type="ECO:0000256" key="2">
    <source>
        <dbReference type="ARBA" id="ARBA00022771"/>
    </source>
</evidence>
<keyword evidence="2" id="KW-0863">Zinc-finger</keyword>
<dbReference type="EMBL" id="CAJVPV010010285">
    <property type="protein sequence ID" value="CAG8649673.1"/>
    <property type="molecule type" value="Genomic_DNA"/>
</dbReference>
<evidence type="ECO:0000259" key="5">
    <source>
        <dbReference type="SMART" id="SM00064"/>
    </source>
</evidence>
<feature type="compositionally biased region" description="Polar residues" evidence="4">
    <location>
        <begin position="150"/>
        <end position="188"/>
    </location>
</feature>
<gene>
    <name evidence="6" type="ORF">AMORRO_LOCUS9902</name>
</gene>
<dbReference type="InterPro" id="IPR011011">
    <property type="entry name" value="Znf_FYVE_PHD"/>
</dbReference>
<keyword evidence="7" id="KW-1185">Reference proteome</keyword>
<proteinExistence type="predicted"/>
<comment type="caution">
    <text evidence="6">The sequence shown here is derived from an EMBL/GenBank/DDBJ whole genome shotgun (WGS) entry which is preliminary data.</text>
</comment>
<protein>
    <submittedName>
        <fullName evidence="6">2532_t:CDS:1</fullName>
    </submittedName>
</protein>
<dbReference type="Pfam" id="PF01363">
    <property type="entry name" value="FYVE"/>
    <property type="match status" value="1"/>
</dbReference>
<evidence type="ECO:0000256" key="3">
    <source>
        <dbReference type="ARBA" id="ARBA00022833"/>
    </source>
</evidence>
<reference evidence="6" key="1">
    <citation type="submission" date="2021-06" db="EMBL/GenBank/DDBJ databases">
        <authorList>
            <person name="Kallberg Y."/>
            <person name="Tangrot J."/>
            <person name="Rosling A."/>
        </authorList>
    </citation>
    <scope>NUCLEOTIDE SEQUENCE</scope>
    <source>
        <strain evidence="6">CL551</strain>
    </source>
</reference>
<feature type="non-terminal residue" evidence="6">
    <location>
        <position position="1"/>
    </location>
</feature>
<dbReference type="PANTHER" id="PTHR23164:SF30">
    <property type="entry name" value="EARLY ENDOSOME ANTIGEN 1"/>
    <property type="match status" value="1"/>
</dbReference>
<evidence type="ECO:0000313" key="6">
    <source>
        <dbReference type="EMBL" id="CAG8649673.1"/>
    </source>
</evidence>
<evidence type="ECO:0000256" key="4">
    <source>
        <dbReference type="SAM" id="MobiDB-lite"/>
    </source>
</evidence>
<feature type="domain" description="FYVE zinc finger" evidence="5">
    <location>
        <begin position="271"/>
        <end position="341"/>
    </location>
</feature>